<protein>
    <submittedName>
        <fullName evidence="2">Uncharacterized protein</fullName>
    </submittedName>
</protein>
<name>A0A834MMP3_RHYFE</name>
<evidence type="ECO:0000313" key="2">
    <source>
        <dbReference type="EMBL" id="KAF7284384.1"/>
    </source>
</evidence>
<proteinExistence type="predicted"/>
<evidence type="ECO:0000313" key="3">
    <source>
        <dbReference type="Proteomes" id="UP000625711"/>
    </source>
</evidence>
<sequence length="87" mass="8975">MAIAMDPAGLQGRSKLGDRKNGAAGDGGVAICRRHAQLHRSPGPEPMGSLTSESCSSSSFLHPSLLVLLLHHDLLTDDLDSAESAAA</sequence>
<accession>A0A834MMP3</accession>
<feature type="region of interest" description="Disordered" evidence="1">
    <location>
        <begin position="1"/>
        <end position="24"/>
    </location>
</feature>
<reference evidence="2" key="1">
    <citation type="submission" date="2020-08" db="EMBL/GenBank/DDBJ databases">
        <title>Genome sequencing and assembly of the red palm weevil Rhynchophorus ferrugineus.</title>
        <authorList>
            <person name="Dias G.B."/>
            <person name="Bergman C.M."/>
            <person name="Manee M."/>
        </authorList>
    </citation>
    <scope>NUCLEOTIDE SEQUENCE</scope>
    <source>
        <strain evidence="2">AA-2017</strain>
        <tissue evidence="2">Whole larva</tissue>
    </source>
</reference>
<dbReference type="Proteomes" id="UP000625711">
    <property type="component" value="Unassembled WGS sequence"/>
</dbReference>
<organism evidence="2 3">
    <name type="scientific">Rhynchophorus ferrugineus</name>
    <name type="common">Red palm weevil</name>
    <name type="synonym">Curculio ferrugineus</name>
    <dbReference type="NCBI Taxonomy" id="354439"/>
    <lineage>
        <taxon>Eukaryota</taxon>
        <taxon>Metazoa</taxon>
        <taxon>Ecdysozoa</taxon>
        <taxon>Arthropoda</taxon>
        <taxon>Hexapoda</taxon>
        <taxon>Insecta</taxon>
        <taxon>Pterygota</taxon>
        <taxon>Neoptera</taxon>
        <taxon>Endopterygota</taxon>
        <taxon>Coleoptera</taxon>
        <taxon>Polyphaga</taxon>
        <taxon>Cucujiformia</taxon>
        <taxon>Curculionidae</taxon>
        <taxon>Dryophthorinae</taxon>
        <taxon>Rhynchophorus</taxon>
    </lineage>
</organism>
<keyword evidence="3" id="KW-1185">Reference proteome</keyword>
<dbReference type="AlphaFoldDB" id="A0A834MMP3"/>
<gene>
    <name evidence="2" type="ORF">GWI33_022171</name>
</gene>
<dbReference type="EMBL" id="JAACXV010000078">
    <property type="protein sequence ID" value="KAF7284384.1"/>
    <property type="molecule type" value="Genomic_DNA"/>
</dbReference>
<evidence type="ECO:0000256" key="1">
    <source>
        <dbReference type="SAM" id="MobiDB-lite"/>
    </source>
</evidence>
<comment type="caution">
    <text evidence="2">The sequence shown here is derived from an EMBL/GenBank/DDBJ whole genome shotgun (WGS) entry which is preliminary data.</text>
</comment>